<dbReference type="Pfam" id="PF03217">
    <property type="entry name" value="SlpA"/>
    <property type="match status" value="1"/>
</dbReference>
<proteinExistence type="predicted"/>
<name>A0A386PT69_9LACO</name>
<accession>A0A386PT69</accession>
<keyword evidence="4" id="KW-1185">Reference proteome</keyword>
<dbReference type="InterPro" id="IPR024968">
    <property type="entry name" value="SlpA_C_lactobacillus"/>
</dbReference>
<sequence length="189" mass="20091">MKFTSKSVTIVAALLMATTGAITTLSSNSTQVNAATVATVKAGVTAQLYNSNGAWVTNRALAPNTKWRVGTITNIAGETMYQVATNEYLKASDSTLTGQPQQPATTSLVATVGNSDAPMYFTATKGDPAHYTTLPAHSAWRVGRVVTNGKDTYYEVSTGDFIKATDSTLNMPANNLETYQGFQPYLGMK</sequence>
<evidence type="ECO:0000313" key="4">
    <source>
        <dbReference type="Proteomes" id="UP000267208"/>
    </source>
</evidence>
<dbReference type="KEGG" id="lzh:D1B17_11785"/>
<keyword evidence="1" id="KW-0732">Signal</keyword>
<evidence type="ECO:0000256" key="1">
    <source>
        <dbReference type="SAM" id="SignalP"/>
    </source>
</evidence>
<dbReference type="EMBL" id="CP031933">
    <property type="protein sequence ID" value="AYE39271.1"/>
    <property type="molecule type" value="Genomic_DNA"/>
</dbReference>
<reference evidence="4" key="1">
    <citation type="submission" date="2018-08" db="EMBL/GenBank/DDBJ databases">
        <title>Genome of Lactobacillus sp. HBUAS52074.</title>
        <authorList>
            <person name="Guo Z."/>
            <person name="Zhang Z.D."/>
        </authorList>
    </citation>
    <scope>NUCLEOTIDE SEQUENCE [LARGE SCALE GENOMIC DNA]</scope>
    <source>
        <strain evidence="4">HBUAS52074</strain>
    </source>
</reference>
<protein>
    <recommendedName>
        <fullName evidence="2">S-layer protein C-terminal domain-containing protein</fullName>
    </recommendedName>
</protein>
<dbReference type="RefSeq" id="WP_120143743.1">
    <property type="nucleotide sequence ID" value="NZ_CP031933.2"/>
</dbReference>
<feature type="chain" id="PRO_5017377626" description="S-layer protein C-terminal domain-containing protein" evidence="1">
    <location>
        <begin position="35"/>
        <end position="189"/>
    </location>
</feature>
<gene>
    <name evidence="3" type="ORF">D1B17_11785</name>
</gene>
<evidence type="ECO:0000313" key="3">
    <source>
        <dbReference type="EMBL" id="AYE39271.1"/>
    </source>
</evidence>
<dbReference type="OrthoDB" id="2287537at2"/>
<dbReference type="Proteomes" id="UP000267208">
    <property type="component" value="Chromosome"/>
</dbReference>
<organism evidence="3 4">
    <name type="scientific">Companilactobacillus zhachilii</name>
    <dbReference type="NCBI Taxonomy" id="2304606"/>
    <lineage>
        <taxon>Bacteria</taxon>
        <taxon>Bacillati</taxon>
        <taxon>Bacillota</taxon>
        <taxon>Bacilli</taxon>
        <taxon>Lactobacillales</taxon>
        <taxon>Lactobacillaceae</taxon>
        <taxon>Companilactobacillus</taxon>
    </lineage>
</organism>
<dbReference type="AlphaFoldDB" id="A0A386PT69"/>
<feature type="signal peptide" evidence="1">
    <location>
        <begin position="1"/>
        <end position="34"/>
    </location>
</feature>
<evidence type="ECO:0000259" key="2">
    <source>
        <dbReference type="Pfam" id="PF03217"/>
    </source>
</evidence>
<feature type="domain" description="S-layer protein C-terminal" evidence="2">
    <location>
        <begin position="33"/>
        <end position="92"/>
    </location>
</feature>